<proteinExistence type="predicted"/>
<dbReference type="Proteomes" id="UP001204068">
    <property type="component" value="Unassembled WGS sequence"/>
</dbReference>
<dbReference type="Gene3D" id="3.40.50.300">
    <property type="entry name" value="P-loop containing nucleotide triphosphate hydrolases"/>
    <property type="match status" value="1"/>
</dbReference>
<dbReference type="PANTHER" id="PTHR37816">
    <property type="entry name" value="YALI0E33011P"/>
    <property type="match status" value="1"/>
</dbReference>
<dbReference type="InterPro" id="IPR027417">
    <property type="entry name" value="P-loop_NTPase"/>
</dbReference>
<dbReference type="PANTHER" id="PTHR37816:SF3">
    <property type="entry name" value="MODULATES DNA TOPOLOGY"/>
    <property type="match status" value="1"/>
</dbReference>
<protein>
    <recommendedName>
        <fullName evidence="3">Topology modulation protein</fullName>
    </recommendedName>
</protein>
<evidence type="ECO:0008006" key="3">
    <source>
        <dbReference type="Google" id="ProtNLM"/>
    </source>
</evidence>
<gene>
    <name evidence="1" type="ORF">NQ032_02730</name>
</gene>
<evidence type="ECO:0000313" key="1">
    <source>
        <dbReference type="EMBL" id="MCQ9302534.1"/>
    </source>
</evidence>
<dbReference type="RefSeq" id="WP_135015655.1">
    <property type="nucleotide sequence ID" value="NZ_CP064868.1"/>
</dbReference>
<evidence type="ECO:0000313" key="2">
    <source>
        <dbReference type="Proteomes" id="UP001204068"/>
    </source>
</evidence>
<accession>A0AAW5LJI3</accession>
<dbReference type="InterPro" id="IPR052922">
    <property type="entry name" value="Cytidylate_Kinase-2"/>
</dbReference>
<dbReference type="AlphaFoldDB" id="A0AAW5LJI3"/>
<dbReference type="EMBL" id="JANILD010000001">
    <property type="protein sequence ID" value="MCQ9302534.1"/>
    <property type="molecule type" value="Genomic_DNA"/>
</dbReference>
<dbReference type="SUPFAM" id="SSF52540">
    <property type="entry name" value="P-loop containing nucleoside triphosphate hydrolases"/>
    <property type="match status" value="1"/>
</dbReference>
<reference evidence="1" key="1">
    <citation type="submission" date="2022-07" db="EMBL/GenBank/DDBJ databases">
        <title>Bacterial species isolated from the porcine tonsil microbiota.</title>
        <authorList>
            <person name="Oliveira I.M.F."/>
        </authorList>
    </citation>
    <scope>NUCLEOTIDE SEQUENCE</scope>
    <source>
        <strain evidence="1">8QC2O2</strain>
    </source>
</reference>
<organism evidence="1 2">
    <name type="scientific">Mammaliicoccus sciuri</name>
    <name type="common">Staphylococcus sciuri</name>
    <dbReference type="NCBI Taxonomy" id="1296"/>
    <lineage>
        <taxon>Bacteria</taxon>
        <taxon>Bacillati</taxon>
        <taxon>Bacillota</taxon>
        <taxon>Bacilli</taxon>
        <taxon>Bacillales</taxon>
        <taxon>Staphylococcaceae</taxon>
        <taxon>Mammaliicoccus</taxon>
    </lineage>
</organism>
<sequence length="169" mass="20115">MKKVVILGSSGSGKSYLSKKLSRELNIEVYHLDNLMRKSDWKPVSYKQKCDIQKKILSNDNWIIEGNYTNILDERLLEADTIIFLNINKYKCIFNVIKRTFIYRNNDRPDKPYNAIDKLNLHLLIWTWNFDKNEKPVIIKKVNKFSKTKRIIILNTIKNINNYFNNVTK</sequence>
<comment type="caution">
    <text evidence="1">The sequence shown here is derived from an EMBL/GenBank/DDBJ whole genome shotgun (WGS) entry which is preliminary data.</text>
</comment>
<name>A0AAW5LJI3_MAMSC</name>